<keyword evidence="2" id="KW-0614">Plasmid</keyword>
<organism evidence="2 3">
    <name type="scientific">Xanthobacter autotrophicus (strain ATCC BAA-1158 / Py2)</name>
    <dbReference type="NCBI Taxonomy" id="78245"/>
    <lineage>
        <taxon>Bacteria</taxon>
        <taxon>Pseudomonadati</taxon>
        <taxon>Pseudomonadota</taxon>
        <taxon>Alphaproteobacteria</taxon>
        <taxon>Hyphomicrobiales</taxon>
        <taxon>Xanthobacteraceae</taxon>
        <taxon>Xanthobacter</taxon>
    </lineage>
</organism>
<evidence type="ECO:0000259" key="1">
    <source>
        <dbReference type="PROSITE" id="PS51340"/>
    </source>
</evidence>
<dbReference type="SUPFAM" id="SSF50800">
    <property type="entry name" value="PK beta-barrel domain-like"/>
    <property type="match status" value="1"/>
</dbReference>
<dbReference type="EMBL" id="CP000782">
    <property type="protein sequence ID" value="ABS70225.1"/>
    <property type="molecule type" value="Genomic_DNA"/>
</dbReference>
<dbReference type="eggNOG" id="COG2258">
    <property type="taxonomic scope" value="Bacteria"/>
</dbReference>
<proteinExistence type="predicted"/>
<dbReference type="Pfam" id="PF03473">
    <property type="entry name" value="MOSC"/>
    <property type="match status" value="1"/>
</dbReference>
<dbReference type="PhylomeDB" id="A7IQC9"/>
<geneLocation type="plasmid" evidence="2 3">
    <name>pXAUT01</name>
</geneLocation>
<dbReference type="InterPro" id="IPR005302">
    <property type="entry name" value="MoCF_Sase_C"/>
</dbReference>
<dbReference type="HOGENOM" id="CLU_082566_1_1_5"/>
<accession>A7IQC9</accession>
<feature type="domain" description="MOSC" evidence="1">
    <location>
        <begin position="28"/>
        <end position="166"/>
    </location>
</feature>
<dbReference type="GO" id="GO:0003824">
    <property type="term" value="F:catalytic activity"/>
    <property type="evidence" value="ECO:0007669"/>
    <property type="project" value="InterPro"/>
</dbReference>
<name>A7IQC9_XANP2</name>
<dbReference type="AlphaFoldDB" id="A7IQC9"/>
<dbReference type="GO" id="GO:0030170">
    <property type="term" value="F:pyridoxal phosphate binding"/>
    <property type="evidence" value="ECO:0007669"/>
    <property type="project" value="InterPro"/>
</dbReference>
<dbReference type="KEGG" id="xau:Xaut_5027"/>
<dbReference type="PANTHER" id="PTHR30212:SF2">
    <property type="entry name" value="PROTEIN YIIM"/>
    <property type="match status" value="1"/>
</dbReference>
<dbReference type="OrthoDB" id="9786134at2"/>
<dbReference type="Pfam" id="PF03475">
    <property type="entry name" value="YiiM_3-alpha"/>
    <property type="match status" value="1"/>
</dbReference>
<evidence type="ECO:0000313" key="3">
    <source>
        <dbReference type="Proteomes" id="UP000002417"/>
    </source>
</evidence>
<dbReference type="PANTHER" id="PTHR30212">
    <property type="entry name" value="PROTEIN YIIM"/>
    <property type="match status" value="1"/>
</dbReference>
<evidence type="ECO:0000313" key="2">
    <source>
        <dbReference type="EMBL" id="ABS70225.1"/>
    </source>
</evidence>
<reference evidence="2 3" key="1">
    <citation type="submission" date="2007-07" db="EMBL/GenBank/DDBJ databases">
        <title>Complete sequence of plasmid pXAUT01 of Xanthobacter autotrophicus Py2.</title>
        <authorList>
            <consortium name="US DOE Joint Genome Institute"/>
            <person name="Copeland A."/>
            <person name="Lucas S."/>
            <person name="Lapidus A."/>
            <person name="Barry K."/>
            <person name="Glavina del Rio T."/>
            <person name="Hammon N."/>
            <person name="Israni S."/>
            <person name="Dalin E."/>
            <person name="Tice H."/>
            <person name="Pitluck S."/>
            <person name="Sims D."/>
            <person name="Brettin T."/>
            <person name="Bruce D."/>
            <person name="Detter J.C."/>
            <person name="Han C."/>
            <person name="Tapia R."/>
            <person name="Brainard J."/>
            <person name="Schmutz J."/>
            <person name="Larimer F."/>
            <person name="Land M."/>
            <person name="Hauser L."/>
            <person name="Kyrpides N."/>
            <person name="Kim E."/>
            <person name="Ensigns S.A."/>
            <person name="Richardson P."/>
        </authorList>
    </citation>
    <scope>NUCLEOTIDE SEQUENCE [LARGE SCALE GENOMIC DNA]</scope>
    <source>
        <strain evidence="3">ATCC BAA-1158 / Py2</strain>
        <plasmid evidence="3">Plasmid pXAUT01</plasmid>
    </source>
</reference>
<protein>
    <submittedName>
        <fullName evidence="2">MOSC domain containing protein</fullName>
    </submittedName>
</protein>
<sequence>MSAIVRAVLVGKVAPLGGRDVPSGIDKRPVDGAVAITRTGLSGDEQGDRKLHGGPEKAIHHYPFDHYPAWRAEHPALASRLTQPGAFGENISTHGLTEADVCIGDVYRLGTALVQISQGRQPCWRLNERFDDPGMARRVQESGRTGWYYRVFEPGIVVAGDAMSLVERPAEGWTLERVLHVLYRDTLNADDLARLAGLSQLAGSWRDLARRRLESRAVENWSRRLETPEDAVS</sequence>
<dbReference type="GO" id="GO:0030151">
    <property type="term" value="F:molybdenum ion binding"/>
    <property type="evidence" value="ECO:0007669"/>
    <property type="project" value="InterPro"/>
</dbReference>
<dbReference type="InterPro" id="IPR005163">
    <property type="entry name" value="Tri_helical_YiiM-like"/>
</dbReference>
<keyword evidence="3" id="KW-1185">Reference proteome</keyword>
<dbReference type="Gene3D" id="2.40.33.20">
    <property type="entry name" value="PK beta-barrel domain-like"/>
    <property type="match status" value="1"/>
</dbReference>
<dbReference type="PROSITE" id="PS51340">
    <property type="entry name" value="MOSC"/>
    <property type="match status" value="1"/>
</dbReference>
<dbReference type="InterPro" id="IPR052353">
    <property type="entry name" value="Benzoxazolinone_Detox_Enz"/>
</dbReference>
<dbReference type="Proteomes" id="UP000002417">
    <property type="component" value="Plasmid pXAUT01"/>
</dbReference>
<dbReference type="InterPro" id="IPR011037">
    <property type="entry name" value="Pyrv_Knase-like_insert_dom_sf"/>
</dbReference>
<gene>
    <name evidence="2" type="ordered locus">Xaut_5027</name>
</gene>